<dbReference type="CDD" id="cd01428">
    <property type="entry name" value="ADK"/>
    <property type="match status" value="1"/>
</dbReference>
<comment type="caution">
    <text evidence="5">The sequence shown here is derived from an EMBL/GenBank/DDBJ whole genome shotgun (WGS) entry which is preliminary data.</text>
</comment>
<dbReference type="GO" id="GO:0019205">
    <property type="term" value="F:nucleobase-containing compound kinase activity"/>
    <property type="evidence" value="ECO:0007669"/>
    <property type="project" value="InterPro"/>
</dbReference>
<dbReference type="AlphaFoldDB" id="S8A640"/>
<keyword evidence="1" id="KW-0808">Transferase</keyword>
<feature type="compositionally biased region" description="Basic residues" evidence="4">
    <location>
        <begin position="566"/>
        <end position="576"/>
    </location>
</feature>
<feature type="compositionally biased region" description="Polar residues" evidence="4">
    <location>
        <begin position="514"/>
        <end position="528"/>
    </location>
</feature>
<dbReference type="eggNOG" id="KOG3079">
    <property type="taxonomic scope" value="Eukaryota"/>
</dbReference>
<protein>
    <recommendedName>
        <fullName evidence="7">Adenylate kinase</fullName>
    </recommendedName>
</protein>
<dbReference type="PANTHER" id="PTHR23359">
    <property type="entry name" value="NUCLEOTIDE KINASE"/>
    <property type="match status" value="1"/>
</dbReference>
<evidence type="ECO:0008006" key="7">
    <source>
        <dbReference type="Google" id="ProtNLM"/>
    </source>
</evidence>
<feature type="compositionally biased region" description="Basic and acidic residues" evidence="4">
    <location>
        <begin position="602"/>
        <end position="628"/>
    </location>
</feature>
<dbReference type="STRING" id="1284197.S8A640"/>
<name>S8A640_DACHA</name>
<evidence type="ECO:0000256" key="2">
    <source>
        <dbReference type="ARBA" id="ARBA00022741"/>
    </source>
</evidence>
<dbReference type="GO" id="GO:0006139">
    <property type="term" value="P:nucleobase-containing compound metabolic process"/>
    <property type="evidence" value="ECO:0007669"/>
    <property type="project" value="InterPro"/>
</dbReference>
<dbReference type="InterPro" id="IPR000850">
    <property type="entry name" value="Adenylat/UMP-CMP_kin"/>
</dbReference>
<dbReference type="PRINTS" id="PR00094">
    <property type="entry name" value="ADENYLTKNASE"/>
</dbReference>
<dbReference type="Proteomes" id="UP000015100">
    <property type="component" value="Unassembled WGS sequence"/>
</dbReference>
<reference evidence="6" key="2">
    <citation type="submission" date="2013-04" db="EMBL/GenBank/DDBJ databases">
        <title>Genomic mechanisms accounting for the adaptation to parasitism in nematode-trapping fungi.</title>
        <authorList>
            <person name="Ahren D.G."/>
        </authorList>
    </citation>
    <scope>NUCLEOTIDE SEQUENCE [LARGE SCALE GENOMIC DNA]</scope>
    <source>
        <strain evidence="6">CBS 200.50</strain>
    </source>
</reference>
<dbReference type="Gene3D" id="3.40.50.300">
    <property type="entry name" value="P-loop containing nucleotide triphosphate hydrolases"/>
    <property type="match status" value="1"/>
</dbReference>
<sequence>MSPTTPTRDGSPPPDGRSASIEQYAVKGDGTPRIPAGLEQNMTSAVDQVLEANGLMTTGQAVQVLNAVGVTNETILQVAQNGLDASMETSHDFDGIPNEFPSREEDDVEDLISILSQSGWRDEYELLKSSIPDLRSNPHMSHLIQMTTPIPYNDLDSNVNRYAYHLRPKIKLPPYSPVKQNPITLQVETDPAQPGFKARDPSIIIIYVIGPPGSGKTTVAQAICDRYHLKYIGVNQLLQRERQDPASPYKSVLDDMLSKGLLGPYKMVPAILMSEILKEMEKGFKQIFFIDGFPRGLDRAVYFEETMQPCDGVFLLDCPDKISLDRMMKSPDAPQGGSMDERKRNAEKQLEVYHKEADIVVDYYKKQGKIINVDATVSIQHVQAQMELKLKDAIVDGFVGTRQEVINEKHRQAWERMREGIEKQWIDRGYTVVDSSDSSSASDINVPSFDEDVDMEEGGVSLNIDDEDSQPNEQAAFPTGNGCAPSYYPQPTSHQGNGHTIKASREHSNGAKVNGNTGSPSNSETGNESILVRNAGKTPGPRPSQPLPYIEAAMKQTQTEPPRSNFFKRARERVKKASPSESPRSSSGASEESQSHKNSTKVAEKKVERKPSLGDKIKEKSECRNGQQ</sequence>
<dbReference type="OrthoDB" id="442176at2759"/>
<organism evidence="5 6">
    <name type="scientific">Dactylellina haptotyla (strain CBS 200.50)</name>
    <name type="common">Nematode-trapping fungus</name>
    <name type="synonym">Monacrosporium haptotylum</name>
    <dbReference type="NCBI Taxonomy" id="1284197"/>
    <lineage>
        <taxon>Eukaryota</taxon>
        <taxon>Fungi</taxon>
        <taxon>Dikarya</taxon>
        <taxon>Ascomycota</taxon>
        <taxon>Pezizomycotina</taxon>
        <taxon>Orbiliomycetes</taxon>
        <taxon>Orbiliales</taxon>
        <taxon>Orbiliaceae</taxon>
        <taxon>Dactylellina</taxon>
    </lineage>
</organism>
<dbReference type="Pfam" id="PF00406">
    <property type="entry name" value="ADK"/>
    <property type="match status" value="1"/>
</dbReference>
<keyword evidence="6" id="KW-1185">Reference proteome</keyword>
<feature type="compositionally biased region" description="Low complexity" evidence="4">
    <location>
        <begin position="577"/>
        <end position="592"/>
    </location>
</feature>
<evidence type="ECO:0000256" key="1">
    <source>
        <dbReference type="ARBA" id="ARBA00022679"/>
    </source>
</evidence>
<reference evidence="5 6" key="1">
    <citation type="journal article" date="2013" name="PLoS Genet.">
        <title>Genomic mechanisms accounting for the adaptation to parasitism in nematode-trapping fungi.</title>
        <authorList>
            <person name="Meerupati T."/>
            <person name="Andersson K.M."/>
            <person name="Friman E."/>
            <person name="Kumar D."/>
            <person name="Tunlid A."/>
            <person name="Ahren D."/>
        </authorList>
    </citation>
    <scope>NUCLEOTIDE SEQUENCE [LARGE SCALE GENOMIC DNA]</scope>
    <source>
        <strain evidence="5 6">CBS 200.50</strain>
    </source>
</reference>
<dbReference type="GO" id="GO:0005524">
    <property type="term" value="F:ATP binding"/>
    <property type="evidence" value="ECO:0007669"/>
    <property type="project" value="InterPro"/>
</dbReference>
<proteinExistence type="predicted"/>
<evidence type="ECO:0000256" key="3">
    <source>
        <dbReference type="ARBA" id="ARBA00022777"/>
    </source>
</evidence>
<keyword evidence="2" id="KW-0547">Nucleotide-binding</keyword>
<gene>
    <name evidence="5" type="ORF">H072_8110</name>
</gene>
<evidence type="ECO:0000313" key="5">
    <source>
        <dbReference type="EMBL" id="EPS38264.1"/>
    </source>
</evidence>
<keyword evidence="3" id="KW-0418">Kinase</keyword>
<feature type="region of interest" description="Disordered" evidence="4">
    <location>
        <begin position="1"/>
        <end position="20"/>
    </location>
</feature>
<evidence type="ECO:0000313" key="6">
    <source>
        <dbReference type="Proteomes" id="UP000015100"/>
    </source>
</evidence>
<dbReference type="InterPro" id="IPR027417">
    <property type="entry name" value="P-loop_NTPase"/>
</dbReference>
<accession>S8A640</accession>
<dbReference type="EMBL" id="AQGS01000575">
    <property type="protein sequence ID" value="EPS38264.1"/>
    <property type="molecule type" value="Genomic_DNA"/>
</dbReference>
<feature type="region of interest" description="Disordered" evidence="4">
    <location>
        <begin position="461"/>
        <end position="628"/>
    </location>
</feature>
<dbReference type="SUPFAM" id="SSF52540">
    <property type="entry name" value="P-loop containing nucleoside triphosphate hydrolases"/>
    <property type="match status" value="2"/>
</dbReference>
<dbReference type="HOGENOM" id="CLU_435465_0_0_1"/>
<evidence type="ECO:0000256" key="4">
    <source>
        <dbReference type="SAM" id="MobiDB-lite"/>
    </source>
</evidence>
<feature type="compositionally biased region" description="Polar residues" evidence="4">
    <location>
        <begin position="489"/>
        <end position="498"/>
    </location>
</feature>